<reference evidence="3" key="1">
    <citation type="submission" date="2020-05" db="UniProtKB">
        <authorList>
            <consortium name="EnsemblMetazoa"/>
        </authorList>
    </citation>
    <scope>IDENTIFICATION</scope>
    <source>
        <strain evidence="3">USDA</strain>
    </source>
</reference>
<gene>
    <name evidence="3" type="primary">106086696</name>
</gene>
<sequence length="1304" mass="147425">MVINWSSQVHDIINEKSECTPCNTRSKGGSPRLVAVSMPVQEVNFWINRQHNFENLYKQLSCNTHKSVGYILEEIDSPYYKPFTKMLKNVVCAWHEAQEVSLWLHPLLRQTSAFNAVSFANAQELILPLVHVIHLLWSNARHYRTTARMTVMLRCICNLMIRRASEDLELATLFQSDADEGLLKITKTVGILEMFKSKLLEYKSKYTSNQPILLPALSVVPPPNGEMYLDSLSMASGAAEVQQLWRFSNEDVFGHALYGFLEQLAEIQKVFEAAVSFQSLEKMEIGGCIGKHLTERIRQIHADFKMLFEEWTKLDIDLSHSTTATSTTTAAQKKNPNWQMFRREQAIFFQHMEVLEKKLATILLQAFGDCHNWEQLTKLTTMFANILQRQSIQYELRIILPHILAVYDDELLPIEGIVGNVLLAFEYRGVAAIPLERSNFPPMAAAIMWLENCMRRCDVFAANELNALIKVWLVEGNPLSLQYEKLTARRNILTTKLSNLQLKVWHNWQQTIEKRIAQGLDSKLMTLHHNAGSDKLIGQCHHNGKQDTEGGRVGVDSSGCSQRYSLSRNSNDGIVQSSTKHYPSCIPASSTWPVLNYTHRCRIVTNTATTAMSESKAATAVAASPSPSSSSTGTDTTSNKILEMHFSIELFTLLRETKYLLALQELYNKRQTLLMTMTTALCPTQTPTPTPPTQPQQAEVVRQHNQQQQSPQPQPQQLLPQTLLDLYAQRDIFWHRKIRLMQIAEYYNSIREPGGLLTASTEMQLIQPSVSVIDEHLDLAATSLTWRNYDSQLIDEIYHKAKNLYHHLAEARANVQRIMDSINRWSREPLHQRSIYGKNLLELRHQEQRLRTRLLQCEDTKLLLNQLLAKNFCLFFNYNDEGGTNQNIQEFLQKFPQDQQEKFEPYLLSIDRLIYHEVRQSMRISLEYLLNEMATTATVETFKPPTTTTAASTLAPMEAKESCRVNQASRSLKSIQTPTLTRAGTKATSTTNAATATMAKETAAAAAGGTLTPLKTELTGSKATTTAQTLPTTTTTSKHFLPHLLKAIQGRHQTMEQQHQHQQQSQHLPLSLDGIPTVTHYQHWQRSPMRLTPLTETSTPAHQHPTATMVATKSSPLFEVKLQLHHDSRINFEPSFEASEATNFQQIVEQLLDDIEKACKCMPRVFQDDTPPPRSSPSPPTLQPLTCSNEYARIHQPLRSYAKYSNVRQDTITTTTTATTARISSATTTAKDKVMNATNVATITQTESSLDMCNVFQAEVFVVMKALKTISMHERPPAKTVPIYVGSLAALKALTSGHIMSKLG</sequence>
<feature type="region of interest" description="Disordered" evidence="1">
    <location>
        <begin position="683"/>
        <end position="717"/>
    </location>
</feature>
<dbReference type="GO" id="GO:0045505">
    <property type="term" value="F:dynein intermediate chain binding"/>
    <property type="evidence" value="ECO:0007669"/>
    <property type="project" value="InterPro"/>
</dbReference>
<accession>A0A1I8NUQ9</accession>
<dbReference type="GO" id="GO:0007018">
    <property type="term" value="P:microtubule-based movement"/>
    <property type="evidence" value="ECO:0007669"/>
    <property type="project" value="InterPro"/>
</dbReference>
<dbReference type="PANTHER" id="PTHR46532:SF11">
    <property type="entry name" value="DYNEIN AXONEMAL HEAVY CHAIN 12"/>
    <property type="match status" value="1"/>
</dbReference>
<evidence type="ECO:0000313" key="3">
    <source>
        <dbReference type="EnsemblMetazoa" id="SCAU002204-PA"/>
    </source>
</evidence>
<dbReference type="EnsemblMetazoa" id="SCAU002204-RA">
    <property type="protein sequence ID" value="SCAU002204-PA"/>
    <property type="gene ID" value="SCAU002204"/>
</dbReference>
<protein>
    <recommendedName>
        <fullName evidence="2">Dynein heavy chain tail domain-containing protein</fullName>
    </recommendedName>
</protein>
<evidence type="ECO:0000259" key="2">
    <source>
        <dbReference type="Pfam" id="PF08385"/>
    </source>
</evidence>
<dbReference type="Proteomes" id="UP000095300">
    <property type="component" value="Unassembled WGS sequence"/>
</dbReference>
<proteinExistence type="predicted"/>
<dbReference type="InterPro" id="IPR013594">
    <property type="entry name" value="Dynein_heavy_tail"/>
</dbReference>
<organism evidence="3 4">
    <name type="scientific">Stomoxys calcitrans</name>
    <name type="common">Stable fly</name>
    <name type="synonym">Conops calcitrans</name>
    <dbReference type="NCBI Taxonomy" id="35570"/>
    <lineage>
        <taxon>Eukaryota</taxon>
        <taxon>Metazoa</taxon>
        <taxon>Ecdysozoa</taxon>
        <taxon>Arthropoda</taxon>
        <taxon>Hexapoda</taxon>
        <taxon>Insecta</taxon>
        <taxon>Pterygota</taxon>
        <taxon>Neoptera</taxon>
        <taxon>Endopterygota</taxon>
        <taxon>Diptera</taxon>
        <taxon>Brachycera</taxon>
        <taxon>Muscomorpha</taxon>
        <taxon>Muscoidea</taxon>
        <taxon>Muscidae</taxon>
        <taxon>Stomoxys</taxon>
    </lineage>
</organism>
<feature type="domain" description="Dynein heavy chain tail" evidence="2">
    <location>
        <begin position="1"/>
        <end position="531"/>
    </location>
</feature>
<dbReference type="STRING" id="35570.A0A1I8NUQ9"/>
<dbReference type="GO" id="GO:0005858">
    <property type="term" value="C:axonemal dynein complex"/>
    <property type="evidence" value="ECO:0007669"/>
    <property type="project" value="TreeGrafter"/>
</dbReference>
<keyword evidence="4" id="KW-1185">Reference proteome</keyword>
<feature type="compositionally biased region" description="Low complexity" evidence="1">
    <location>
        <begin position="706"/>
        <end position="717"/>
    </location>
</feature>
<feature type="region of interest" description="Disordered" evidence="1">
    <location>
        <begin position="618"/>
        <end position="637"/>
    </location>
</feature>
<dbReference type="Pfam" id="PF08385">
    <property type="entry name" value="DHC_N1"/>
    <property type="match status" value="1"/>
</dbReference>
<dbReference type="VEuPathDB" id="VectorBase:SCAU002204"/>
<dbReference type="InterPro" id="IPR026983">
    <property type="entry name" value="DHC"/>
</dbReference>
<dbReference type="GO" id="GO:0051959">
    <property type="term" value="F:dynein light intermediate chain binding"/>
    <property type="evidence" value="ECO:0007669"/>
    <property type="project" value="InterPro"/>
</dbReference>
<evidence type="ECO:0000256" key="1">
    <source>
        <dbReference type="SAM" id="MobiDB-lite"/>
    </source>
</evidence>
<evidence type="ECO:0000313" key="4">
    <source>
        <dbReference type="Proteomes" id="UP000095300"/>
    </source>
</evidence>
<dbReference type="PANTHER" id="PTHR46532">
    <property type="entry name" value="MALE FERTILITY FACTOR KL5"/>
    <property type="match status" value="1"/>
</dbReference>
<name>A0A1I8NUQ9_STOCA</name>